<keyword evidence="1" id="KW-0472">Membrane</keyword>
<proteinExistence type="predicted"/>
<accession>A0A8T3V6P5</accession>
<evidence type="ECO:0000256" key="1">
    <source>
        <dbReference type="SAM" id="Phobius"/>
    </source>
</evidence>
<dbReference type="Proteomes" id="UP000783037">
    <property type="component" value="Unassembled WGS sequence"/>
</dbReference>
<feature type="transmembrane region" description="Helical" evidence="1">
    <location>
        <begin position="135"/>
        <end position="156"/>
    </location>
</feature>
<reference evidence="3" key="1">
    <citation type="submission" date="2019-04" db="EMBL/GenBank/DDBJ databases">
        <title>Evolution of Biomass-Degrading Anaerobic Consortia Revealed by Metagenomics.</title>
        <authorList>
            <person name="Peng X."/>
        </authorList>
    </citation>
    <scope>NUCLEOTIDE SEQUENCE</scope>
    <source>
        <strain evidence="3">SIG18</strain>
    </source>
</reference>
<feature type="transmembrane region" description="Helical" evidence="1">
    <location>
        <begin position="60"/>
        <end position="82"/>
    </location>
</feature>
<comment type="caution">
    <text evidence="3">The sequence shown here is derived from an EMBL/GenBank/DDBJ whole genome shotgun (WGS) entry which is preliminary data.</text>
</comment>
<feature type="transmembrane region" description="Helical" evidence="1">
    <location>
        <begin position="24"/>
        <end position="48"/>
    </location>
</feature>
<feature type="transmembrane region" description="Helical" evidence="1">
    <location>
        <begin position="104"/>
        <end position="123"/>
    </location>
</feature>
<keyword evidence="1" id="KW-0812">Transmembrane</keyword>
<keyword evidence="1" id="KW-1133">Transmembrane helix</keyword>
<dbReference type="InterPro" id="IPR036938">
    <property type="entry name" value="PAP2/HPO_sf"/>
</dbReference>
<dbReference type="RefSeq" id="WP_303739055.1">
    <property type="nucleotide sequence ID" value="NZ_SUTK01000023.1"/>
</dbReference>
<dbReference type="AlphaFoldDB" id="A0A8T3V6P5"/>
<feature type="domain" description="Phosphatidic acid phosphatase type 2/haloperoxidase" evidence="2">
    <location>
        <begin position="61"/>
        <end position="177"/>
    </location>
</feature>
<dbReference type="PANTHER" id="PTHR14969:SF13">
    <property type="entry name" value="AT30094P"/>
    <property type="match status" value="1"/>
</dbReference>
<dbReference type="EMBL" id="SUTK01000023">
    <property type="protein sequence ID" value="MBE6501961.1"/>
    <property type="molecule type" value="Genomic_DNA"/>
</dbReference>
<dbReference type="SMART" id="SM00014">
    <property type="entry name" value="acidPPc"/>
    <property type="match status" value="1"/>
</dbReference>
<organism evidence="3 4">
    <name type="scientific">Methanobrevibacter thaueri</name>
    <dbReference type="NCBI Taxonomy" id="190975"/>
    <lineage>
        <taxon>Archaea</taxon>
        <taxon>Methanobacteriati</taxon>
        <taxon>Methanobacteriota</taxon>
        <taxon>Methanomada group</taxon>
        <taxon>Methanobacteria</taxon>
        <taxon>Methanobacteriales</taxon>
        <taxon>Methanobacteriaceae</taxon>
        <taxon>Methanobrevibacter</taxon>
    </lineage>
</organism>
<dbReference type="GO" id="GO:0042392">
    <property type="term" value="F:sphingosine-1-phosphate phosphatase activity"/>
    <property type="evidence" value="ECO:0007669"/>
    <property type="project" value="TreeGrafter"/>
</dbReference>
<evidence type="ECO:0000259" key="2">
    <source>
        <dbReference type="SMART" id="SM00014"/>
    </source>
</evidence>
<feature type="transmembrane region" description="Helical" evidence="1">
    <location>
        <begin position="162"/>
        <end position="179"/>
    </location>
</feature>
<evidence type="ECO:0000313" key="3">
    <source>
        <dbReference type="EMBL" id="MBE6501961.1"/>
    </source>
</evidence>
<dbReference type="Pfam" id="PF01569">
    <property type="entry name" value="PAP2"/>
    <property type="match status" value="1"/>
</dbReference>
<name>A0A8T3V6P5_9EURY</name>
<gene>
    <name evidence="3" type="ORF">E7Z79_05910</name>
</gene>
<sequence>MFSEINVDLFYFFNHNFQNPIFDAIMPIVTHFGGFKVLIVVLLAIILYAHLKDKKTLKRISILALIAFLCSDIVTAILKHLISEPRPFVTLDNVRLLINETDPLSFPSGHTTSTLSFVTFFVLNMKELAKKHYKIIDAALILFAVVIPFSRMYVGVHYPGDVLAGAIIGILGAWIVNRYKTRIRV</sequence>
<dbReference type="InterPro" id="IPR000326">
    <property type="entry name" value="PAP2/HPO"/>
</dbReference>
<protein>
    <submittedName>
        <fullName evidence="3">Phosphatase PAP2 family protein</fullName>
    </submittedName>
</protein>
<evidence type="ECO:0000313" key="4">
    <source>
        <dbReference type="Proteomes" id="UP000783037"/>
    </source>
</evidence>
<dbReference type="Gene3D" id="1.20.144.10">
    <property type="entry name" value="Phosphatidic acid phosphatase type 2/haloperoxidase"/>
    <property type="match status" value="2"/>
</dbReference>
<dbReference type="PANTHER" id="PTHR14969">
    <property type="entry name" value="SPHINGOSINE-1-PHOSPHATE PHOSPHOHYDROLASE"/>
    <property type="match status" value="1"/>
</dbReference>
<dbReference type="SUPFAM" id="SSF48317">
    <property type="entry name" value="Acid phosphatase/Vanadium-dependent haloperoxidase"/>
    <property type="match status" value="1"/>
</dbReference>